<gene>
    <name evidence="2" type="ORF">ACFSAU_13365</name>
</gene>
<name>A0ABD6BVB0_9EURY</name>
<evidence type="ECO:0000259" key="1">
    <source>
        <dbReference type="SMART" id="SM00849"/>
    </source>
</evidence>
<dbReference type="SMART" id="SM00849">
    <property type="entry name" value="Lactamase_B"/>
    <property type="match status" value="1"/>
</dbReference>
<comment type="caution">
    <text evidence="2">The sequence shown here is derived from an EMBL/GenBank/DDBJ whole genome shotgun (WGS) entry which is preliminary data.</text>
</comment>
<dbReference type="InterPro" id="IPR036866">
    <property type="entry name" value="RibonucZ/Hydroxyglut_hydro"/>
</dbReference>
<accession>A0ABD6BVB0</accession>
<dbReference type="Pfam" id="PF12706">
    <property type="entry name" value="Lactamase_B_2"/>
    <property type="match status" value="1"/>
</dbReference>
<protein>
    <submittedName>
        <fullName evidence="2">MBL fold metallo-hydrolase</fullName>
    </submittedName>
</protein>
<dbReference type="Gene3D" id="3.60.15.10">
    <property type="entry name" value="Ribonuclease Z/Hydroxyacylglutathione hydrolase-like"/>
    <property type="match status" value="1"/>
</dbReference>
<dbReference type="AlphaFoldDB" id="A0ABD6BVB0"/>
<reference evidence="2 3" key="1">
    <citation type="journal article" date="2019" name="Int. J. Syst. Evol. Microbiol.">
        <title>The Global Catalogue of Microorganisms (GCM) 10K type strain sequencing project: providing services to taxonomists for standard genome sequencing and annotation.</title>
        <authorList>
            <consortium name="The Broad Institute Genomics Platform"/>
            <consortium name="The Broad Institute Genome Sequencing Center for Infectious Disease"/>
            <person name="Wu L."/>
            <person name="Ma J."/>
        </authorList>
    </citation>
    <scope>NUCLEOTIDE SEQUENCE [LARGE SCALE GENOMIC DNA]</scope>
    <source>
        <strain evidence="2 3">CGMCC 1.12859</strain>
    </source>
</reference>
<keyword evidence="3" id="KW-1185">Reference proteome</keyword>
<dbReference type="InterPro" id="IPR001279">
    <property type="entry name" value="Metallo-B-lactamas"/>
</dbReference>
<organism evidence="2 3">
    <name type="scientific">Halolamina litorea</name>
    <dbReference type="NCBI Taxonomy" id="1515593"/>
    <lineage>
        <taxon>Archaea</taxon>
        <taxon>Methanobacteriati</taxon>
        <taxon>Methanobacteriota</taxon>
        <taxon>Stenosarchaea group</taxon>
        <taxon>Halobacteria</taxon>
        <taxon>Halobacteriales</taxon>
        <taxon>Haloferacaceae</taxon>
    </lineage>
</organism>
<dbReference type="RefSeq" id="WP_267647978.1">
    <property type="nucleotide sequence ID" value="NZ_JANHGR010000003.1"/>
</dbReference>
<evidence type="ECO:0000313" key="3">
    <source>
        <dbReference type="Proteomes" id="UP001597139"/>
    </source>
</evidence>
<dbReference type="SUPFAM" id="SSF56281">
    <property type="entry name" value="Metallo-hydrolase/oxidoreductase"/>
    <property type="match status" value="1"/>
</dbReference>
<dbReference type="EMBL" id="JBHUCZ010000012">
    <property type="protein sequence ID" value="MFD1568479.1"/>
    <property type="molecule type" value="Genomic_DNA"/>
</dbReference>
<dbReference type="Proteomes" id="UP001597139">
    <property type="component" value="Unassembled WGS sequence"/>
</dbReference>
<feature type="domain" description="Metallo-beta-lactamase" evidence="1">
    <location>
        <begin position="13"/>
        <end position="211"/>
    </location>
</feature>
<sequence length="246" mass="26162">MDISYEHANPRRGNESFLIRIEEDHTELTPCVLVDAGDGVDTDELLGEDEYLAAILLTHAHLDHYQSLGEAHRDGAPILTSAGTASILDDVLSEGADQYGLSNTDEVLDRVKAISEWHDVLGDTLRVRPVPVGHAPGACGFLIRAADGDDQVTMLATGDFTERDAAGYRGFDAEAYADVDILFLTAATTGAFEENLTRTVATISERTNAGSRTLCTASGLTGVHLAILLAGVDDELDVDVPVILAG</sequence>
<evidence type="ECO:0000313" key="2">
    <source>
        <dbReference type="EMBL" id="MFD1568479.1"/>
    </source>
</evidence>
<proteinExistence type="predicted"/>